<organism evidence="1 2">
    <name type="scientific">Xylaria arbuscula</name>
    <dbReference type="NCBI Taxonomy" id="114810"/>
    <lineage>
        <taxon>Eukaryota</taxon>
        <taxon>Fungi</taxon>
        <taxon>Dikarya</taxon>
        <taxon>Ascomycota</taxon>
        <taxon>Pezizomycotina</taxon>
        <taxon>Sordariomycetes</taxon>
        <taxon>Xylariomycetidae</taxon>
        <taxon>Xylariales</taxon>
        <taxon>Xylariaceae</taxon>
        <taxon>Xylaria</taxon>
    </lineage>
</organism>
<dbReference type="OrthoDB" id="4331421at2759"/>
<dbReference type="EMBL" id="JANPWZ010000382">
    <property type="protein sequence ID" value="KAJ3577373.1"/>
    <property type="molecule type" value="Genomic_DNA"/>
</dbReference>
<keyword evidence="2" id="KW-1185">Reference proteome</keyword>
<name>A0A9W8TNF8_9PEZI</name>
<dbReference type="AlphaFoldDB" id="A0A9W8TNF8"/>
<comment type="caution">
    <text evidence="1">The sequence shown here is derived from an EMBL/GenBank/DDBJ whole genome shotgun (WGS) entry which is preliminary data.</text>
</comment>
<proteinExistence type="predicted"/>
<dbReference type="Proteomes" id="UP001148614">
    <property type="component" value="Unassembled WGS sequence"/>
</dbReference>
<gene>
    <name evidence="1" type="ORF">NPX13_g3193</name>
</gene>
<evidence type="ECO:0000313" key="2">
    <source>
        <dbReference type="Proteomes" id="UP001148614"/>
    </source>
</evidence>
<protein>
    <submittedName>
        <fullName evidence="1">Uncharacterized protein</fullName>
    </submittedName>
</protein>
<reference evidence="1" key="1">
    <citation type="submission" date="2022-07" db="EMBL/GenBank/DDBJ databases">
        <title>Genome Sequence of Xylaria arbuscula.</title>
        <authorList>
            <person name="Buettner E."/>
        </authorList>
    </citation>
    <scope>NUCLEOTIDE SEQUENCE</scope>
    <source>
        <strain evidence="1">VT107</strain>
    </source>
</reference>
<sequence>MQGDILRSDAAGGTWKPDYTLSLLFASLMSALVSFYVPQEGGYERAEYVSMEKLAEIKKAAGETYEKYRDLLPTLPRIPLVEATMVPAEQMPFPNTVVVNGDSMITSDPIYLQKLGQCAHTFAVDLSKLHLTP</sequence>
<accession>A0A9W8TNF8</accession>
<evidence type="ECO:0000313" key="1">
    <source>
        <dbReference type="EMBL" id="KAJ3577373.1"/>
    </source>
</evidence>